<evidence type="ECO:0000256" key="1">
    <source>
        <dbReference type="SAM" id="Phobius"/>
    </source>
</evidence>
<name>A0A3F3QL05_9EURO</name>
<gene>
    <name evidence="2" type="ORF">BDQ94DRAFT_133513</name>
</gene>
<feature type="transmembrane region" description="Helical" evidence="1">
    <location>
        <begin position="20"/>
        <end position="42"/>
    </location>
</feature>
<sequence>MPSRNSIWRALSTKYNCFFLFPTLIPDLSVCGCAFLLAGPFLTGRLSRSAFPSPLFGLFCLSGDSFHPLRRSVSPKTPSHHW</sequence>
<evidence type="ECO:0000313" key="3">
    <source>
        <dbReference type="Proteomes" id="UP000253729"/>
    </source>
</evidence>
<reference evidence="2 3" key="1">
    <citation type="submission" date="2018-07" db="EMBL/GenBank/DDBJ databases">
        <title>The genomes of Aspergillus section Nigri reveals drivers in fungal speciation.</title>
        <authorList>
            <consortium name="DOE Joint Genome Institute"/>
            <person name="Vesth T.C."/>
            <person name="Nybo J."/>
            <person name="Theobald S."/>
            <person name="Brandl J."/>
            <person name="Frisvad J.C."/>
            <person name="Nielsen K.F."/>
            <person name="Lyhne E.K."/>
            <person name="Kogle M.E."/>
            <person name="Kuo A."/>
            <person name="Riley R."/>
            <person name="Clum A."/>
            <person name="Nolan M."/>
            <person name="Lipzen A."/>
            <person name="Salamov A."/>
            <person name="Henrissat B."/>
            <person name="Wiebenga A."/>
            <person name="De vries R.P."/>
            <person name="Grigoriev I.V."/>
            <person name="Mortensen U.H."/>
            <person name="Andersen M.R."/>
            <person name="Baker S.E."/>
        </authorList>
    </citation>
    <scope>NUCLEOTIDE SEQUENCE [LARGE SCALE GENOMIC DNA]</scope>
    <source>
        <strain evidence="2 3">CBS 139.54b</strain>
    </source>
</reference>
<dbReference type="EMBL" id="KZ852032">
    <property type="protein sequence ID" value="RDH39700.1"/>
    <property type="molecule type" value="Genomic_DNA"/>
</dbReference>
<dbReference type="AlphaFoldDB" id="A0A3F3QL05"/>
<keyword evidence="3" id="KW-1185">Reference proteome</keyword>
<evidence type="ECO:0000313" key="2">
    <source>
        <dbReference type="EMBL" id="RDH39700.1"/>
    </source>
</evidence>
<dbReference type="GeneID" id="38132649"/>
<keyword evidence="1" id="KW-0812">Transmembrane</keyword>
<proteinExistence type="predicted"/>
<accession>A0A3F3QL05</accession>
<keyword evidence="1" id="KW-1133">Transmembrane helix</keyword>
<keyword evidence="1" id="KW-0472">Membrane</keyword>
<organism evidence="2 3">
    <name type="scientific">Aspergillus welwitschiae</name>
    <dbReference type="NCBI Taxonomy" id="1341132"/>
    <lineage>
        <taxon>Eukaryota</taxon>
        <taxon>Fungi</taxon>
        <taxon>Dikarya</taxon>
        <taxon>Ascomycota</taxon>
        <taxon>Pezizomycotina</taxon>
        <taxon>Eurotiomycetes</taxon>
        <taxon>Eurotiomycetidae</taxon>
        <taxon>Eurotiales</taxon>
        <taxon>Aspergillaceae</taxon>
        <taxon>Aspergillus</taxon>
        <taxon>Aspergillus subgen. Circumdati</taxon>
    </lineage>
</organism>
<dbReference type="Proteomes" id="UP000253729">
    <property type="component" value="Unassembled WGS sequence"/>
</dbReference>
<dbReference type="RefSeq" id="XP_026632722.1">
    <property type="nucleotide sequence ID" value="XM_026764293.1"/>
</dbReference>
<protein>
    <submittedName>
        <fullName evidence="2">Uncharacterized protein</fullName>
    </submittedName>
</protein>